<dbReference type="GO" id="GO:0003700">
    <property type="term" value="F:DNA-binding transcription factor activity"/>
    <property type="evidence" value="ECO:0007669"/>
    <property type="project" value="InterPro"/>
</dbReference>
<dbReference type="Proteomes" id="UP000184211">
    <property type="component" value="Unassembled WGS sequence"/>
</dbReference>
<dbReference type="Pfam" id="PF03466">
    <property type="entry name" value="LysR_substrate"/>
    <property type="match status" value="1"/>
</dbReference>
<reference evidence="7" key="1">
    <citation type="submission" date="2016-11" db="EMBL/GenBank/DDBJ databases">
        <authorList>
            <person name="Varghese N."/>
            <person name="Submissions S."/>
        </authorList>
    </citation>
    <scope>NUCLEOTIDE SEQUENCE [LARGE SCALE GENOMIC DNA]</scope>
    <source>
        <strain evidence="7">DSM 28223</strain>
    </source>
</reference>
<evidence type="ECO:0000259" key="5">
    <source>
        <dbReference type="PROSITE" id="PS50931"/>
    </source>
</evidence>
<dbReference type="Gene3D" id="3.40.190.290">
    <property type="match status" value="1"/>
</dbReference>
<dbReference type="STRING" id="870908.SAMN04488044_0061"/>
<evidence type="ECO:0000313" key="7">
    <source>
        <dbReference type="Proteomes" id="UP000184211"/>
    </source>
</evidence>
<dbReference type="Gene3D" id="1.10.10.10">
    <property type="entry name" value="Winged helix-like DNA-binding domain superfamily/Winged helix DNA-binding domain"/>
    <property type="match status" value="1"/>
</dbReference>
<organism evidence="6 7">
    <name type="scientific">Cognatishimia maritima</name>
    <dbReference type="NCBI Taxonomy" id="870908"/>
    <lineage>
        <taxon>Bacteria</taxon>
        <taxon>Pseudomonadati</taxon>
        <taxon>Pseudomonadota</taxon>
        <taxon>Alphaproteobacteria</taxon>
        <taxon>Rhodobacterales</taxon>
        <taxon>Paracoccaceae</taxon>
        <taxon>Cognatishimia</taxon>
    </lineage>
</organism>
<dbReference type="PANTHER" id="PTHR30537:SF3">
    <property type="entry name" value="TRANSCRIPTIONAL REGULATORY PROTEIN"/>
    <property type="match status" value="1"/>
</dbReference>
<evidence type="ECO:0000256" key="3">
    <source>
        <dbReference type="ARBA" id="ARBA00023125"/>
    </source>
</evidence>
<protein>
    <submittedName>
        <fullName evidence="6">DNA-binding transcriptional regulator, LysR family</fullName>
    </submittedName>
</protein>
<dbReference type="RefSeq" id="WP_072794247.1">
    <property type="nucleotide sequence ID" value="NZ_FQWM01000010.1"/>
</dbReference>
<evidence type="ECO:0000256" key="4">
    <source>
        <dbReference type="ARBA" id="ARBA00023163"/>
    </source>
</evidence>
<dbReference type="EMBL" id="FQWM01000010">
    <property type="protein sequence ID" value="SHH84303.1"/>
    <property type="molecule type" value="Genomic_DNA"/>
</dbReference>
<dbReference type="InterPro" id="IPR058163">
    <property type="entry name" value="LysR-type_TF_proteobact-type"/>
</dbReference>
<keyword evidence="3 6" id="KW-0238">DNA-binding</keyword>
<evidence type="ECO:0000256" key="1">
    <source>
        <dbReference type="ARBA" id="ARBA00009437"/>
    </source>
</evidence>
<dbReference type="PRINTS" id="PR00039">
    <property type="entry name" value="HTHLYSR"/>
</dbReference>
<keyword evidence="4" id="KW-0804">Transcription</keyword>
<dbReference type="InterPro" id="IPR036390">
    <property type="entry name" value="WH_DNA-bd_sf"/>
</dbReference>
<proteinExistence type="inferred from homology"/>
<evidence type="ECO:0000313" key="6">
    <source>
        <dbReference type="EMBL" id="SHH84303.1"/>
    </source>
</evidence>
<dbReference type="Pfam" id="PF00126">
    <property type="entry name" value="HTH_1"/>
    <property type="match status" value="1"/>
</dbReference>
<evidence type="ECO:0000256" key="2">
    <source>
        <dbReference type="ARBA" id="ARBA00023015"/>
    </source>
</evidence>
<dbReference type="InterPro" id="IPR000847">
    <property type="entry name" value="LysR_HTH_N"/>
</dbReference>
<sequence>MKSAPKNWTSIKSFLSVVRTGSTLAASRELGVTQPTVARRIDELEHELGLVLFDRDTRGFHLTPQARKLVAEAEQVEAAVQSFGASAAELSYNVTIPIRFSAPILVFTDAIYEVLAQFRATYPDTPIEVIPSNRILDLNAGDGDIALRITSEIKDEDLICRKLGVLSGGLYASRDYPDPLPSHPDQLERHKFALFDGQNVPHALNNWLLDLIEPDQVATKCSDLGSMVATISKGEVLGPLPRPLGEKNEKLTACLYTPDNLSVPVWLVISPAAYRRKNVRAFVKLMAKRYQSFGW</sequence>
<dbReference type="AlphaFoldDB" id="A0A1M5WAQ3"/>
<dbReference type="InterPro" id="IPR036388">
    <property type="entry name" value="WH-like_DNA-bd_sf"/>
</dbReference>
<dbReference type="GO" id="GO:0006351">
    <property type="term" value="P:DNA-templated transcription"/>
    <property type="evidence" value="ECO:0007669"/>
    <property type="project" value="TreeGrafter"/>
</dbReference>
<dbReference type="OrthoDB" id="9791253at2"/>
<dbReference type="SUPFAM" id="SSF46785">
    <property type="entry name" value="Winged helix' DNA-binding domain"/>
    <property type="match status" value="1"/>
</dbReference>
<keyword evidence="2" id="KW-0805">Transcription regulation</keyword>
<dbReference type="PROSITE" id="PS50931">
    <property type="entry name" value="HTH_LYSR"/>
    <property type="match status" value="1"/>
</dbReference>
<dbReference type="GO" id="GO:0043565">
    <property type="term" value="F:sequence-specific DNA binding"/>
    <property type="evidence" value="ECO:0007669"/>
    <property type="project" value="TreeGrafter"/>
</dbReference>
<gene>
    <name evidence="6" type="ORF">SAMN04488044_0061</name>
</gene>
<dbReference type="PANTHER" id="PTHR30537">
    <property type="entry name" value="HTH-TYPE TRANSCRIPTIONAL REGULATOR"/>
    <property type="match status" value="1"/>
</dbReference>
<keyword evidence="7" id="KW-1185">Reference proteome</keyword>
<dbReference type="InterPro" id="IPR005119">
    <property type="entry name" value="LysR_subst-bd"/>
</dbReference>
<accession>A0A1M5WAQ3</accession>
<comment type="similarity">
    <text evidence="1">Belongs to the LysR transcriptional regulatory family.</text>
</comment>
<feature type="domain" description="HTH lysR-type" evidence="5">
    <location>
        <begin position="7"/>
        <end position="63"/>
    </location>
</feature>
<name>A0A1M5WAQ3_9RHOB</name>
<dbReference type="SUPFAM" id="SSF53850">
    <property type="entry name" value="Periplasmic binding protein-like II"/>
    <property type="match status" value="1"/>
</dbReference>